<dbReference type="PANTHER" id="PTHR11544">
    <property type="entry name" value="COLD SHOCK DOMAIN CONTAINING PROTEINS"/>
    <property type="match status" value="1"/>
</dbReference>
<evidence type="ECO:0000256" key="2">
    <source>
        <dbReference type="SAM" id="Phobius"/>
    </source>
</evidence>
<dbReference type="PROSITE" id="PS51857">
    <property type="entry name" value="CSD_2"/>
    <property type="match status" value="1"/>
</dbReference>
<dbReference type="InterPro" id="IPR019844">
    <property type="entry name" value="CSD_CS"/>
</dbReference>
<dbReference type="GO" id="GO:0005829">
    <property type="term" value="C:cytosol"/>
    <property type="evidence" value="ECO:0007669"/>
    <property type="project" value="UniProtKB-ARBA"/>
</dbReference>
<dbReference type="RefSeq" id="WP_020584774.1">
    <property type="nucleotide sequence ID" value="NZ_JOJP01000001.1"/>
</dbReference>
<dbReference type="CDD" id="cd04458">
    <property type="entry name" value="CSP_CDS"/>
    <property type="match status" value="1"/>
</dbReference>
<dbReference type="SMART" id="SM00357">
    <property type="entry name" value="CSP"/>
    <property type="match status" value="1"/>
</dbReference>
<dbReference type="Gene3D" id="2.40.50.140">
    <property type="entry name" value="Nucleic acid-binding proteins"/>
    <property type="match status" value="1"/>
</dbReference>
<evidence type="ECO:0000256" key="1">
    <source>
        <dbReference type="RuleBase" id="RU000408"/>
    </source>
</evidence>
<comment type="subcellular location">
    <subcellularLocation>
        <location evidence="1">Cytoplasm</location>
    </subcellularLocation>
</comment>
<name>A0A081KE54_9GAMM</name>
<dbReference type="eggNOG" id="COG1278">
    <property type="taxonomic scope" value="Bacteria"/>
</dbReference>
<dbReference type="PROSITE" id="PS00352">
    <property type="entry name" value="CSD_1"/>
    <property type="match status" value="1"/>
</dbReference>
<proteinExistence type="predicted"/>
<protein>
    <recommendedName>
        <fullName evidence="3">CSD domain-containing protein</fullName>
    </recommendedName>
</protein>
<dbReference type="EMBL" id="JOJP01000001">
    <property type="protein sequence ID" value="KEI72430.1"/>
    <property type="molecule type" value="Genomic_DNA"/>
</dbReference>
<dbReference type="InterPro" id="IPR011129">
    <property type="entry name" value="CSD"/>
</dbReference>
<evidence type="ECO:0000313" key="4">
    <source>
        <dbReference type="EMBL" id="KEI72430.1"/>
    </source>
</evidence>
<reference evidence="4 5" key="1">
    <citation type="submission" date="2014-06" db="EMBL/GenBank/DDBJ databases">
        <title>Whole Genome Sequences of Three Symbiotic Endozoicomonas Bacteria.</title>
        <authorList>
            <person name="Neave M.J."/>
            <person name="Apprill A."/>
            <person name="Voolstra C.R."/>
        </authorList>
    </citation>
    <scope>NUCLEOTIDE SEQUENCE [LARGE SCALE GENOMIC DNA]</scope>
    <source>
        <strain evidence="4 5">DSM 22380</strain>
    </source>
</reference>
<accession>A0A081KE54</accession>
<evidence type="ECO:0000313" key="5">
    <source>
        <dbReference type="Proteomes" id="UP000027997"/>
    </source>
</evidence>
<dbReference type="InterPro" id="IPR050181">
    <property type="entry name" value="Cold_shock_domain"/>
</dbReference>
<dbReference type="Proteomes" id="UP000027997">
    <property type="component" value="Unassembled WGS sequence"/>
</dbReference>
<gene>
    <name evidence="4" type="ORF">GV64_18380</name>
</gene>
<sequence length="209" mass="23056">MKHLKLFHLFTGLLAFFLVIASITGLYQPSPETANPSNPVIPLLLMAALVNLMSGAYLCRRNGVHRWLQVIGSILLFSAIAAAVGFAYNSTLMISGVTFDQITLFTISSGTLFHVLASLNNLFTSQPEFKDGSDWETNDRETGSVKWFNVTKGFGFITRDVGDDIFVHYRAIRGEGHRTLSEGQRVEFTVVEKDKGLQAEDVIAAPKGR</sequence>
<feature type="transmembrane region" description="Helical" evidence="2">
    <location>
        <begin position="70"/>
        <end position="90"/>
    </location>
</feature>
<dbReference type="Pfam" id="PF00313">
    <property type="entry name" value="CSD"/>
    <property type="match status" value="1"/>
</dbReference>
<keyword evidence="2" id="KW-1133">Transmembrane helix</keyword>
<evidence type="ECO:0000259" key="3">
    <source>
        <dbReference type="PROSITE" id="PS51857"/>
    </source>
</evidence>
<keyword evidence="2" id="KW-0472">Membrane</keyword>
<feature type="transmembrane region" description="Helical" evidence="2">
    <location>
        <begin position="7"/>
        <end position="27"/>
    </location>
</feature>
<dbReference type="AlphaFoldDB" id="A0A081KE54"/>
<dbReference type="STRING" id="305900.GV64_18380"/>
<feature type="transmembrane region" description="Helical" evidence="2">
    <location>
        <begin position="102"/>
        <end position="123"/>
    </location>
</feature>
<keyword evidence="2" id="KW-0812">Transmembrane</keyword>
<dbReference type="InterPro" id="IPR012340">
    <property type="entry name" value="NA-bd_OB-fold"/>
</dbReference>
<feature type="transmembrane region" description="Helical" evidence="2">
    <location>
        <begin position="39"/>
        <end position="58"/>
    </location>
</feature>
<dbReference type="InterPro" id="IPR002059">
    <property type="entry name" value="CSP_DNA-bd"/>
</dbReference>
<dbReference type="SUPFAM" id="SSF50249">
    <property type="entry name" value="Nucleic acid-binding proteins"/>
    <property type="match status" value="1"/>
</dbReference>
<keyword evidence="5" id="KW-1185">Reference proteome</keyword>
<organism evidence="4 5">
    <name type="scientific">Endozoicomonas elysicola</name>
    <dbReference type="NCBI Taxonomy" id="305900"/>
    <lineage>
        <taxon>Bacteria</taxon>
        <taxon>Pseudomonadati</taxon>
        <taxon>Pseudomonadota</taxon>
        <taxon>Gammaproteobacteria</taxon>
        <taxon>Oceanospirillales</taxon>
        <taxon>Endozoicomonadaceae</taxon>
        <taxon>Endozoicomonas</taxon>
    </lineage>
</organism>
<comment type="caution">
    <text evidence="4">The sequence shown here is derived from an EMBL/GenBank/DDBJ whole genome shotgun (WGS) entry which is preliminary data.</text>
</comment>
<dbReference type="PRINTS" id="PR00050">
    <property type="entry name" value="COLDSHOCK"/>
</dbReference>
<dbReference type="GO" id="GO:0003676">
    <property type="term" value="F:nucleic acid binding"/>
    <property type="evidence" value="ECO:0007669"/>
    <property type="project" value="InterPro"/>
</dbReference>
<feature type="domain" description="CSD" evidence="3">
    <location>
        <begin position="140"/>
        <end position="204"/>
    </location>
</feature>